<feature type="domain" description="Cilia- and flagella-associated protein 69 ARM repeats" evidence="1">
    <location>
        <begin position="3"/>
        <end position="96"/>
    </location>
</feature>
<dbReference type="GO" id="GO:0097730">
    <property type="term" value="C:non-motile cilium"/>
    <property type="evidence" value="ECO:0007669"/>
    <property type="project" value="TreeGrafter"/>
</dbReference>
<evidence type="ECO:0000259" key="1">
    <source>
        <dbReference type="Pfam" id="PF21049"/>
    </source>
</evidence>
<dbReference type="AlphaFoldDB" id="A0A820KXY7"/>
<accession>A0A820KXY7</accession>
<comment type="caution">
    <text evidence="2">The sequence shown here is derived from an EMBL/GenBank/DDBJ whole genome shotgun (WGS) entry which is preliminary data.</text>
</comment>
<sequence>MLIVKLLQSFSSKSTECIAKMLTHDCVNRLVLKINDTDSTGEFLFRTIETLWNILEHGDEEQISDQLNSRVTISLLQEAFLGQVTQSHSQYHRHLR</sequence>
<dbReference type="PANTHER" id="PTHR14716:SF0">
    <property type="entry name" value="CILIA- AND FLAGELLA-ASSOCIATED PROTEIN 69"/>
    <property type="match status" value="1"/>
</dbReference>
<name>A0A820KXY7_9BILA</name>
<protein>
    <recommendedName>
        <fullName evidence="1">Cilia- and flagella-associated protein 69 ARM repeats domain-containing protein</fullName>
    </recommendedName>
</protein>
<dbReference type="InterPro" id="IPR048733">
    <property type="entry name" value="CFA69_ARM_dom"/>
</dbReference>
<dbReference type="InterPro" id="IPR048732">
    <property type="entry name" value="CFA69"/>
</dbReference>
<dbReference type="EMBL" id="CAJOBB010017951">
    <property type="protein sequence ID" value="CAF4344170.1"/>
    <property type="molecule type" value="Genomic_DNA"/>
</dbReference>
<dbReference type="Pfam" id="PF21049">
    <property type="entry name" value="CFA69_ARM_rpt"/>
    <property type="match status" value="1"/>
</dbReference>
<feature type="non-terminal residue" evidence="2">
    <location>
        <position position="1"/>
    </location>
</feature>
<dbReference type="GO" id="GO:1902093">
    <property type="term" value="P:positive regulation of flagellated sperm motility"/>
    <property type="evidence" value="ECO:0007669"/>
    <property type="project" value="TreeGrafter"/>
</dbReference>
<dbReference type="Proteomes" id="UP000663868">
    <property type="component" value="Unassembled WGS sequence"/>
</dbReference>
<dbReference type="GO" id="GO:0097225">
    <property type="term" value="C:sperm midpiece"/>
    <property type="evidence" value="ECO:0007669"/>
    <property type="project" value="TreeGrafter"/>
</dbReference>
<reference evidence="2" key="1">
    <citation type="submission" date="2021-02" db="EMBL/GenBank/DDBJ databases">
        <authorList>
            <person name="Nowell W R."/>
        </authorList>
    </citation>
    <scope>NUCLEOTIDE SEQUENCE</scope>
</reference>
<evidence type="ECO:0000313" key="2">
    <source>
        <dbReference type="EMBL" id="CAF4344170.1"/>
    </source>
</evidence>
<dbReference type="PANTHER" id="PTHR14716">
    <property type="entry name" value="CILIA- AND FLAGELLA-ASSOCIATED PROTEIN 69"/>
    <property type="match status" value="1"/>
</dbReference>
<proteinExistence type="predicted"/>
<organism evidence="2 3">
    <name type="scientific">Adineta steineri</name>
    <dbReference type="NCBI Taxonomy" id="433720"/>
    <lineage>
        <taxon>Eukaryota</taxon>
        <taxon>Metazoa</taxon>
        <taxon>Spiralia</taxon>
        <taxon>Gnathifera</taxon>
        <taxon>Rotifera</taxon>
        <taxon>Eurotatoria</taxon>
        <taxon>Bdelloidea</taxon>
        <taxon>Adinetida</taxon>
        <taxon>Adinetidae</taxon>
        <taxon>Adineta</taxon>
    </lineage>
</organism>
<gene>
    <name evidence="2" type="ORF">KXQ929_LOCUS47890</name>
</gene>
<evidence type="ECO:0000313" key="3">
    <source>
        <dbReference type="Proteomes" id="UP000663868"/>
    </source>
</evidence>